<feature type="region of interest" description="Disordered" evidence="1">
    <location>
        <begin position="54"/>
        <end position="77"/>
    </location>
</feature>
<protein>
    <submittedName>
        <fullName evidence="2">Uncharacterized protein</fullName>
    </submittedName>
</protein>
<accession>A0A433QXV3</accession>
<comment type="caution">
    <text evidence="2">The sequence shown here is derived from an EMBL/GenBank/DDBJ whole genome shotgun (WGS) entry which is preliminary data.</text>
</comment>
<dbReference type="AlphaFoldDB" id="A0A433QXV3"/>
<dbReference type="Proteomes" id="UP000274822">
    <property type="component" value="Unassembled WGS sequence"/>
</dbReference>
<evidence type="ECO:0000313" key="2">
    <source>
        <dbReference type="EMBL" id="RUS34641.1"/>
    </source>
</evidence>
<sequence length="343" mass="38076">MHHGIVVEGGQCFICGLLLENVEPANAPVLGETRSARCLTSAAESLSRLSDVCDEQESTEPATEPFSGQTLSGQGRPLQARPLQARPLQARPLQVRPLQSLHARPLHDRFFPFRASSFFILPELSKLAVSHATPVPSIEHAPFLLNKAVKSVPPSKDNAILYAILMAPFLKQELQLSHLNGLSAEALEVLLMDAKDPRTTEFHLLACVVSWALFNDEFAISDSRYMVLLDYIYETEDDRLPNCIFDVSEQARDSILRMLPYIKLDLICPHRFRILTKLIDGLVDPSPISAAVFDYACKHIVCPRGHPSKRRGEEDVKVGDTVVGNIINGMFDLSDDIMTIGRI</sequence>
<evidence type="ECO:0000256" key="1">
    <source>
        <dbReference type="SAM" id="MobiDB-lite"/>
    </source>
</evidence>
<dbReference type="EMBL" id="RBNJ01000387">
    <property type="protein sequence ID" value="RUS34641.1"/>
    <property type="molecule type" value="Genomic_DNA"/>
</dbReference>
<name>A0A433QXV3_9FUNG</name>
<organism evidence="2 3">
    <name type="scientific">Jimgerdemannia flammicorona</name>
    <dbReference type="NCBI Taxonomy" id="994334"/>
    <lineage>
        <taxon>Eukaryota</taxon>
        <taxon>Fungi</taxon>
        <taxon>Fungi incertae sedis</taxon>
        <taxon>Mucoromycota</taxon>
        <taxon>Mucoromycotina</taxon>
        <taxon>Endogonomycetes</taxon>
        <taxon>Endogonales</taxon>
        <taxon>Endogonaceae</taxon>
        <taxon>Jimgerdemannia</taxon>
    </lineage>
</organism>
<gene>
    <name evidence="2" type="ORF">BC938DRAFT_479378</name>
</gene>
<proteinExistence type="predicted"/>
<keyword evidence="3" id="KW-1185">Reference proteome</keyword>
<evidence type="ECO:0000313" key="3">
    <source>
        <dbReference type="Proteomes" id="UP000274822"/>
    </source>
</evidence>
<reference evidence="2 3" key="1">
    <citation type="journal article" date="2018" name="New Phytol.">
        <title>Phylogenomics of Endogonaceae and evolution of mycorrhizas within Mucoromycota.</title>
        <authorList>
            <person name="Chang Y."/>
            <person name="Desiro A."/>
            <person name="Na H."/>
            <person name="Sandor L."/>
            <person name="Lipzen A."/>
            <person name="Clum A."/>
            <person name="Barry K."/>
            <person name="Grigoriev I.V."/>
            <person name="Martin F.M."/>
            <person name="Stajich J.E."/>
            <person name="Smith M.E."/>
            <person name="Bonito G."/>
            <person name="Spatafora J.W."/>
        </authorList>
    </citation>
    <scope>NUCLEOTIDE SEQUENCE [LARGE SCALE GENOMIC DNA]</scope>
    <source>
        <strain evidence="2 3">AD002</strain>
    </source>
</reference>